<evidence type="ECO:0000256" key="1">
    <source>
        <dbReference type="SAM" id="Coils"/>
    </source>
</evidence>
<dbReference type="EMBL" id="JAUNZN010000002">
    <property type="protein sequence ID" value="KAK4826401.1"/>
    <property type="molecule type" value="Genomic_DNA"/>
</dbReference>
<gene>
    <name evidence="3" type="ORF">QYF61_008688</name>
</gene>
<evidence type="ECO:0000256" key="2">
    <source>
        <dbReference type="SAM" id="MobiDB-lite"/>
    </source>
</evidence>
<accession>A0AAN7PPG8</accession>
<dbReference type="AlphaFoldDB" id="A0AAN7PPG8"/>
<organism evidence="3 4">
    <name type="scientific">Mycteria americana</name>
    <name type="common">Wood stork</name>
    <dbReference type="NCBI Taxonomy" id="33587"/>
    <lineage>
        <taxon>Eukaryota</taxon>
        <taxon>Metazoa</taxon>
        <taxon>Chordata</taxon>
        <taxon>Craniata</taxon>
        <taxon>Vertebrata</taxon>
        <taxon>Euteleostomi</taxon>
        <taxon>Archelosauria</taxon>
        <taxon>Archosauria</taxon>
        <taxon>Dinosauria</taxon>
        <taxon>Saurischia</taxon>
        <taxon>Theropoda</taxon>
        <taxon>Coelurosauria</taxon>
        <taxon>Aves</taxon>
        <taxon>Neognathae</taxon>
        <taxon>Neoaves</taxon>
        <taxon>Aequornithes</taxon>
        <taxon>Ciconiiformes</taxon>
        <taxon>Ciconiidae</taxon>
        <taxon>Mycteria</taxon>
    </lineage>
</organism>
<proteinExistence type="predicted"/>
<feature type="compositionally biased region" description="Basic and acidic residues" evidence="2">
    <location>
        <begin position="190"/>
        <end position="204"/>
    </location>
</feature>
<feature type="region of interest" description="Disordered" evidence="2">
    <location>
        <begin position="293"/>
        <end position="319"/>
    </location>
</feature>
<evidence type="ECO:0000313" key="3">
    <source>
        <dbReference type="EMBL" id="KAK4826401.1"/>
    </source>
</evidence>
<protein>
    <submittedName>
        <fullName evidence="3">Uncharacterized protein</fullName>
    </submittedName>
</protein>
<keyword evidence="1" id="KW-0175">Coiled coil</keyword>
<dbReference type="Proteomes" id="UP001333110">
    <property type="component" value="Unassembled WGS sequence"/>
</dbReference>
<reference evidence="3 4" key="1">
    <citation type="journal article" date="2023" name="J. Hered.">
        <title>Chromosome-level genome of the wood stork (Mycteria americana) provides insight into avian chromosome evolution.</title>
        <authorList>
            <person name="Flamio R. Jr."/>
            <person name="Ramstad K.M."/>
        </authorList>
    </citation>
    <scope>NUCLEOTIDE SEQUENCE [LARGE SCALE GENOMIC DNA]</scope>
    <source>
        <strain evidence="3">JAX WOST 10</strain>
    </source>
</reference>
<feature type="region of interest" description="Disordered" evidence="2">
    <location>
        <begin position="188"/>
        <end position="219"/>
    </location>
</feature>
<sequence>MTPAMEPCINRLVKYVVLLREVLIREVLIREVRSSDLGDTSGVDLKNCFDNGLMKKKWKALPALPVPAHPAHGAGPHVSPLGPSALPQQCRSRAGLQLPTAQPCLAMGPPKLGLDSACPRELPNAWGWGCPTAPRLLLDGVRWDGTVCQALPRRPGGARGFDILWQCCKGSCETEDVLRIGKKGPAWKNPVRDHLEEERRRPEELSDFQGSPPPDSRVVHPHMLEVKQRWQDACMDEQETLDKLKDRKRNIQEVETELQESQAPETHRNIWNKEELPLLEEDQVMEHLNSLDIHKSMGPNGMQPQVLRELADVTARPLR</sequence>
<feature type="coiled-coil region" evidence="1">
    <location>
        <begin position="227"/>
        <end position="261"/>
    </location>
</feature>
<keyword evidence="4" id="KW-1185">Reference proteome</keyword>
<evidence type="ECO:0000313" key="4">
    <source>
        <dbReference type="Proteomes" id="UP001333110"/>
    </source>
</evidence>
<comment type="caution">
    <text evidence="3">The sequence shown here is derived from an EMBL/GenBank/DDBJ whole genome shotgun (WGS) entry which is preliminary data.</text>
</comment>
<name>A0AAN7PPG8_MYCAM</name>